<organism evidence="1 2">
    <name type="scientific">Cichlidogyrus casuarinus</name>
    <dbReference type="NCBI Taxonomy" id="1844966"/>
    <lineage>
        <taxon>Eukaryota</taxon>
        <taxon>Metazoa</taxon>
        <taxon>Spiralia</taxon>
        <taxon>Lophotrochozoa</taxon>
        <taxon>Platyhelminthes</taxon>
        <taxon>Monogenea</taxon>
        <taxon>Monopisthocotylea</taxon>
        <taxon>Dactylogyridea</taxon>
        <taxon>Ancyrocephalidae</taxon>
        <taxon>Cichlidogyrus</taxon>
    </lineage>
</organism>
<accession>A0ABD2Q7M3</accession>
<dbReference type="Proteomes" id="UP001626550">
    <property type="component" value="Unassembled WGS sequence"/>
</dbReference>
<protein>
    <submittedName>
        <fullName evidence="1">Uncharacterized protein</fullName>
    </submittedName>
</protein>
<sequence>MDETAVFDASLSASSASSVGDISVSDVTPFSSSSTSLMQVYFIAVPGTSNRTKCTLCEAGNFCHDPATKNAICSALSAPKSSKMNDNSDTKKRHLKRYHHKEFLLFSQVDKRLLGAPLLTSARCCGAQCK</sequence>
<gene>
    <name evidence="1" type="ORF">Ciccas_006154</name>
</gene>
<evidence type="ECO:0000313" key="1">
    <source>
        <dbReference type="EMBL" id="KAL3315217.1"/>
    </source>
</evidence>
<proteinExistence type="predicted"/>
<name>A0ABD2Q7M3_9PLAT</name>
<evidence type="ECO:0000313" key="2">
    <source>
        <dbReference type="Proteomes" id="UP001626550"/>
    </source>
</evidence>
<dbReference type="EMBL" id="JBJKFK010000798">
    <property type="protein sequence ID" value="KAL3315217.1"/>
    <property type="molecule type" value="Genomic_DNA"/>
</dbReference>
<reference evidence="1 2" key="1">
    <citation type="submission" date="2024-11" db="EMBL/GenBank/DDBJ databases">
        <title>Adaptive evolution of stress response genes in parasites aligns with host niche diversity.</title>
        <authorList>
            <person name="Hahn C."/>
            <person name="Resl P."/>
        </authorList>
    </citation>
    <scope>NUCLEOTIDE SEQUENCE [LARGE SCALE GENOMIC DNA]</scope>
    <source>
        <strain evidence="1">EGGRZ-B1_66</strain>
        <tissue evidence="1">Body</tissue>
    </source>
</reference>
<keyword evidence="2" id="KW-1185">Reference proteome</keyword>
<comment type="caution">
    <text evidence="1">The sequence shown here is derived from an EMBL/GenBank/DDBJ whole genome shotgun (WGS) entry which is preliminary data.</text>
</comment>
<dbReference type="AlphaFoldDB" id="A0ABD2Q7M3"/>